<evidence type="ECO:0000313" key="2">
    <source>
        <dbReference type="Proteomes" id="UP000054248"/>
    </source>
</evidence>
<accession>A0A0C3QII5</accession>
<proteinExistence type="predicted"/>
<dbReference type="EMBL" id="KN823036">
    <property type="protein sequence ID" value="KIO25784.1"/>
    <property type="molecule type" value="Genomic_DNA"/>
</dbReference>
<evidence type="ECO:0000313" key="1">
    <source>
        <dbReference type="EMBL" id="KIO25784.1"/>
    </source>
</evidence>
<reference evidence="2" key="2">
    <citation type="submission" date="2015-01" db="EMBL/GenBank/DDBJ databases">
        <title>Evolutionary Origins and Diversification of the Mycorrhizal Mutualists.</title>
        <authorList>
            <consortium name="DOE Joint Genome Institute"/>
            <consortium name="Mycorrhizal Genomics Consortium"/>
            <person name="Kohler A."/>
            <person name="Kuo A."/>
            <person name="Nagy L.G."/>
            <person name="Floudas D."/>
            <person name="Copeland A."/>
            <person name="Barry K.W."/>
            <person name="Cichocki N."/>
            <person name="Veneault-Fourrey C."/>
            <person name="LaButti K."/>
            <person name="Lindquist E.A."/>
            <person name="Lipzen A."/>
            <person name="Lundell T."/>
            <person name="Morin E."/>
            <person name="Murat C."/>
            <person name="Riley R."/>
            <person name="Ohm R."/>
            <person name="Sun H."/>
            <person name="Tunlid A."/>
            <person name="Henrissat B."/>
            <person name="Grigoriev I.V."/>
            <person name="Hibbett D.S."/>
            <person name="Martin F."/>
        </authorList>
    </citation>
    <scope>NUCLEOTIDE SEQUENCE [LARGE SCALE GENOMIC DNA]</scope>
    <source>
        <strain evidence="2">MUT 4182</strain>
    </source>
</reference>
<organism evidence="1 2">
    <name type="scientific">Tulasnella calospora MUT 4182</name>
    <dbReference type="NCBI Taxonomy" id="1051891"/>
    <lineage>
        <taxon>Eukaryota</taxon>
        <taxon>Fungi</taxon>
        <taxon>Dikarya</taxon>
        <taxon>Basidiomycota</taxon>
        <taxon>Agaricomycotina</taxon>
        <taxon>Agaricomycetes</taxon>
        <taxon>Cantharellales</taxon>
        <taxon>Tulasnellaceae</taxon>
        <taxon>Tulasnella</taxon>
    </lineage>
</organism>
<name>A0A0C3QII5_9AGAM</name>
<gene>
    <name evidence="1" type="ORF">M407DRAFT_243978</name>
</gene>
<protein>
    <submittedName>
        <fullName evidence="1">Uncharacterized protein</fullName>
    </submittedName>
</protein>
<sequence>QPRMAGVHKSKTRKCQTPVQNQTALPLTPFAPQSMSWAITIGRWAYNGSLLFGWPIEKRKWEDEGKDHFKDAPNRGLTLQT</sequence>
<keyword evidence="2" id="KW-1185">Reference proteome</keyword>
<feature type="non-terminal residue" evidence="1">
    <location>
        <position position="1"/>
    </location>
</feature>
<dbReference type="Proteomes" id="UP000054248">
    <property type="component" value="Unassembled WGS sequence"/>
</dbReference>
<dbReference type="HOGENOM" id="CLU_2580515_0_0_1"/>
<reference evidence="1 2" key="1">
    <citation type="submission" date="2014-04" db="EMBL/GenBank/DDBJ databases">
        <authorList>
            <consortium name="DOE Joint Genome Institute"/>
            <person name="Kuo A."/>
            <person name="Girlanda M."/>
            <person name="Perotto S."/>
            <person name="Kohler A."/>
            <person name="Nagy L.G."/>
            <person name="Floudas D."/>
            <person name="Copeland A."/>
            <person name="Barry K.W."/>
            <person name="Cichocki N."/>
            <person name="Veneault-Fourrey C."/>
            <person name="LaButti K."/>
            <person name="Lindquist E.A."/>
            <person name="Lipzen A."/>
            <person name="Lundell T."/>
            <person name="Morin E."/>
            <person name="Murat C."/>
            <person name="Sun H."/>
            <person name="Tunlid A."/>
            <person name="Henrissat B."/>
            <person name="Grigoriev I.V."/>
            <person name="Hibbett D.S."/>
            <person name="Martin F."/>
            <person name="Nordberg H.P."/>
            <person name="Cantor M.N."/>
            <person name="Hua S.X."/>
        </authorList>
    </citation>
    <scope>NUCLEOTIDE SEQUENCE [LARGE SCALE GENOMIC DNA]</scope>
    <source>
        <strain evidence="1 2">MUT 4182</strain>
    </source>
</reference>
<dbReference type="AlphaFoldDB" id="A0A0C3QII5"/>